<evidence type="ECO:0000256" key="1">
    <source>
        <dbReference type="SAM" id="Phobius"/>
    </source>
</evidence>
<dbReference type="EMBL" id="VIWP01000002">
    <property type="protein sequence ID" value="TWF57042.1"/>
    <property type="molecule type" value="Genomic_DNA"/>
</dbReference>
<accession>A0A561R364</accession>
<dbReference type="AlphaFoldDB" id="A0A561R364"/>
<sequence length="200" mass="20645">MTSQSTTSTGSSTAKNAGNNAGSWLRSYYFTRGAFSVAWVAAAFATGSNFGPVTAVLLVGYPLWDAAANLVDARRNGGLGKNPTQTLNVFVSTLTAAAVAIGLGYGMNAVLAVFGAWAIFSGLLQLATGVRRWKIAGAQWAMILSGAQSSLAGAHFIVKATGDTVPSIVDIAPYAAFGAFYFLVSAISLSISAYRARRSA</sequence>
<evidence type="ECO:0000313" key="3">
    <source>
        <dbReference type="Proteomes" id="UP000320653"/>
    </source>
</evidence>
<feature type="transmembrane region" description="Helical" evidence="1">
    <location>
        <begin position="140"/>
        <end position="159"/>
    </location>
</feature>
<feature type="transmembrane region" description="Helical" evidence="1">
    <location>
        <begin position="171"/>
        <end position="194"/>
    </location>
</feature>
<feature type="transmembrane region" description="Helical" evidence="1">
    <location>
        <begin position="37"/>
        <end position="64"/>
    </location>
</feature>
<keyword evidence="3" id="KW-1185">Reference proteome</keyword>
<proteinExistence type="predicted"/>
<gene>
    <name evidence="2" type="ORF">FHW37_102682</name>
</gene>
<protein>
    <submittedName>
        <fullName evidence="2">Uncharacterized membrane protein HdeD (DUF308 family)</fullName>
    </submittedName>
</protein>
<keyword evidence="1" id="KW-1133">Transmembrane helix</keyword>
<dbReference type="Proteomes" id="UP000320653">
    <property type="component" value="Unassembled WGS sequence"/>
</dbReference>
<reference evidence="2 3" key="1">
    <citation type="submission" date="2019-06" db="EMBL/GenBank/DDBJ databases">
        <title>Sorghum-associated microbial communities from plants grown in Nebraska, USA.</title>
        <authorList>
            <person name="Schachtman D."/>
        </authorList>
    </citation>
    <scope>NUCLEOTIDE SEQUENCE [LARGE SCALE GENOMIC DNA]</scope>
    <source>
        <strain evidence="2 3">1225</strain>
    </source>
</reference>
<keyword evidence="1" id="KW-0812">Transmembrane</keyword>
<evidence type="ECO:0000313" key="2">
    <source>
        <dbReference type="EMBL" id="TWF57042.1"/>
    </source>
</evidence>
<feature type="transmembrane region" description="Helical" evidence="1">
    <location>
        <begin position="109"/>
        <end position="128"/>
    </location>
</feature>
<comment type="caution">
    <text evidence="2">The sequence shown here is derived from an EMBL/GenBank/DDBJ whole genome shotgun (WGS) entry which is preliminary data.</text>
</comment>
<organism evidence="2 3">
    <name type="scientific">Neorhizobium alkalisoli</name>
    <dbReference type="NCBI Taxonomy" id="528178"/>
    <lineage>
        <taxon>Bacteria</taxon>
        <taxon>Pseudomonadati</taxon>
        <taxon>Pseudomonadota</taxon>
        <taxon>Alphaproteobacteria</taxon>
        <taxon>Hyphomicrobiales</taxon>
        <taxon>Rhizobiaceae</taxon>
        <taxon>Rhizobium/Agrobacterium group</taxon>
        <taxon>Neorhizobium</taxon>
    </lineage>
</organism>
<name>A0A561R364_9HYPH</name>
<keyword evidence="1" id="KW-0472">Membrane</keyword>